<dbReference type="EMBL" id="CP031598">
    <property type="protein sequence ID" value="QEW25444.1"/>
    <property type="molecule type" value="Genomic_DNA"/>
</dbReference>
<organism evidence="6 8">
    <name type="scientific">Roseovarius indicus</name>
    <dbReference type="NCBI Taxonomy" id="540747"/>
    <lineage>
        <taxon>Bacteria</taxon>
        <taxon>Pseudomonadati</taxon>
        <taxon>Pseudomonadota</taxon>
        <taxon>Alphaproteobacteria</taxon>
        <taxon>Rhodobacterales</taxon>
        <taxon>Roseobacteraceae</taxon>
        <taxon>Roseovarius</taxon>
    </lineage>
</organism>
<evidence type="ECO:0000256" key="4">
    <source>
        <dbReference type="ARBA" id="ARBA00023163"/>
    </source>
</evidence>
<reference evidence="7 9" key="2">
    <citation type="submission" date="2018-08" db="EMBL/GenBank/DDBJ databases">
        <title>Genetic Globetrotter - A new plasmid hitch-hiking vast phylogenetic and geographic distances.</title>
        <authorList>
            <person name="Vollmers J."/>
            <person name="Petersen J."/>
        </authorList>
    </citation>
    <scope>NUCLEOTIDE SEQUENCE [LARGE SCALE GENOMIC DNA]</scope>
    <source>
        <strain evidence="7 9">DSM 26383</strain>
    </source>
</reference>
<dbReference type="SUPFAM" id="SSF53850">
    <property type="entry name" value="Periplasmic binding protein-like II"/>
    <property type="match status" value="1"/>
</dbReference>
<dbReference type="AlphaFoldDB" id="A0A0T5PBC2"/>
<dbReference type="PROSITE" id="PS50931">
    <property type="entry name" value="HTH_LYSR"/>
    <property type="match status" value="1"/>
</dbReference>
<dbReference type="PATRIC" id="fig|540747.5.peg.3661"/>
<feature type="domain" description="HTH lysR-type" evidence="5">
    <location>
        <begin position="5"/>
        <end position="62"/>
    </location>
</feature>
<keyword evidence="2" id="KW-0805">Transcription regulation</keyword>
<dbReference type="Proteomes" id="UP000325785">
    <property type="component" value="Chromosome"/>
</dbReference>
<dbReference type="SUPFAM" id="SSF46785">
    <property type="entry name" value="Winged helix' DNA-binding domain"/>
    <property type="match status" value="1"/>
</dbReference>
<dbReference type="PANTHER" id="PTHR30427">
    <property type="entry name" value="TRANSCRIPTIONAL ACTIVATOR PROTEIN LYSR"/>
    <property type="match status" value="1"/>
</dbReference>
<keyword evidence="3" id="KW-0238">DNA-binding</keyword>
<keyword evidence="8" id="KW-1185">Reference proteome</keyword>
<evidence type="ECO:0000313" key="9">
    <source>
        <dbReference type="Proteomes" id="UP000325785"/>
    </source>
</evidence>
<dbReference type="EMBL" id="LAXI01000003">
    <property type="protein sequence ID" value="KRS18464.1"/>
    <property type="molecule type" value="Genomic_DNA"/>
</dbReference>
<dbReference type="Gene3D" id="3.40.190.290">
    <property type="match status" value="1"/>
</dbReference>
<accession>A0A0T5PBC2</accession>
<gene>
    <name evidence="7" type="primary">cynR_2</name>
    <name evidence="7" type="ORF">RIdsm_01231</name>
    <name evidence="6" type="ORF">XM52_06500</name>
</gene>
<proteinExistence type="inferred from homology"/>
<dbReference type="InterPro" id="IPR036388">
    <property type="entry name" value="WH-like_DNA-bd_sf"/>
</dbReference>
<dbReference type="InterPro" id="IPR000847">
    <property type="entry name" value="LysR_HTH_N"/>
</dbReference>
<reference evidence="6 8" key="1">
    <citation type="submission" date="2015-04" db="EMBL/GenBank/DDBJ databases">
        <title>The draft genome sequence of Roseovarius indicus B108T.</title>
        <authorList>
            <person name="Li G."/>
            <person name="Lai Q."/>
            <person name="Shao Z."/>
            <person name="Yan P."/>
        </authorList>
    </citation>
    <scope>NUCLEOTIDE SEQUENCE [LARGE SCALE GENOMIC DNA]</scope>
    <source>
        <strain evidence="6 8">B108</strain>
    </source>
</reference>
<comment type="similarity">
    <text evidence="1">Belongs to the LysR transcriptional regulatory family.</text>
</comment>
<evidence type="ECO:0000256" key="2">
    <source>
        <dbReference type="ARBA" id="ARBA00023015"/>
    </source>
</evidence>
<dbReference type="GO" id="GO:0003700">
    <property type="term" value="F:DNA-binding transcription factor activity"/>
    <property type="evidence" value="ECO:0007669"/>
    <property type="project" value="InterPro"/>
</dbReference>
<dbReference type="KEGG" id="rid:RIdsm_01231"/>
<dbReference type="GO" id="GO:0043565">
    <property type="term" value="F:sequence-specific DNA binding"/>
    <property type="evidence" value="ECO:0007669"/>
    <property type="project" value="TreeGrafter"/>
</dbReference>
<dbReference type="PANTHER" id="PTHR30427:SF1">
    <property type="entry name" value="TRANSCRIPTIONAL ACTIVATOR PROTEIN LYSR"/>
    <property type="match status" value="1"/>
</dbReference>
<dbReference type="InterPro" id="IPR005119">
    <property type="entry name" value="LysR_subst-bd"/>
</dbReference>
<sequence>MRTNLSIRQLQTFAEVMRVGSISEAARSLGRTQPAVSSTISGLEREIGFALFEREKKRLVPKPEAHYFLEEAEAVLKRLTKAGRTIQQVANLEKGTLRIACNPTASSYFMPHALAEFLADKPNVKVSLMMRSSAVVTDWIASQQYDIGVGESSEERSTINARRFALPCLCAIPETSDLADKPVITSRDLANRPLALIHQKNVLGPKVRRAFEEADVPLTHRFEFESVLPALRLVSEGMCYLICDSFSALSHQRGYKEYSGIVFRPFEPAIHLELSLMSPAHRPMSKLAEELVDLLARKLEAYASYKG</sequence>
<dbReference type="InterPro" id="IPR036390">
    <property type="entry name" value="WH_DNA-bd_sf"/>
</dbReference>
<dbReference type="STRING" id="540747.SAMN04488031_104315"/>
<dbReference type="Proteomes" id="UP000051401">
    <property type="component" value="Unassembled WGS sequence"/>
</dbReference>
<evidence type="ECO:0000313" key="7">
    <source>
        <dbReference type="EMBL" id="QEW25444.1"/>
    </source>
</evidence>
<dbReference type="Pfam" id="PF03466">
    <property type="entry name" value="LysR_substrate"/>
    <property type="match status" value="1"/>
</dbReference>
<evidence type="ECO:0000256" key="1">
    <source>
        <dbReference type="ARBA" id="ARBA00009437"/>
    </source>
</evidence>
<dbReference type="PRINTS" id="PR00039">
    <property type="entry name" value="HTHLYSR"/>
</dbReference>
<protein>
    <submittedName>
        <fullName evidence="7">Cyn operon transcriptional activator</fullName>
    </submittedName>
</protein>
<evidence type="ECO:0000313" key="8">
    <source>
        <dbReference type="Proteomes" id="UP000051401"/>
    </source>
</evidence>
<dbReference type="OrthoDB" id="8479870at2"/>
<evidence type="ECO:0000256" key="3">
    <source>
        <dbReference type="ARBA" id="ARBA00023125"/>
    </source>
</evidence>
<dbReference type="RefSeq" id="WP_057814513.1">
    <property type="nucleotide sequence ID" value="NZ_CAXRJZ010000062.1"/>
</dbReference>
<dbReference type="GO" id="GO:0010628">
    <property type="term" value="P:positive regulation of gene expression"/>
    <property type="evidence" value="ECO:0007669"/>
    <property type="project" value="TreeGrafter"/>
</dbReference>
<dbReference type="Pfam" id="PF00126">
    <property type="entry name" value="HTH_1"/>
    <property type="match status" value="1"/>
</dbReference>
<dbReference type="Gene3D" id="1.10.10.10">
    <property type="entry name" value="Winged helix-like DNA-binding domain superfamily/Winged helix DNA-binding domain"/>
    <property type="match status" value="1"/>
</dbReference>
<keyword evidence="4" id="KW-0804">Transcription</keyword>
<evidence type="ECO:0000259" key="5">
    <source>
        <dbReference type="PROSITE" id="PS50931"/>
    </source>
</evidence>
<evidence type="ECO:0000313" key="6">
    <source>
        <dbReference type="EMBL" id="KRS18464.1"/>
    </source>
</evidence>
<name>A0A0T5PBC2_9RHOB</name>